<dbReference type="SUPFAM" id="SSF53697">
    <property type="entry name" value="SIS domain"/>
    <property type="match status" value="1"/>
</dbReference>
<dbReference type="Pfam" id="PF01380">
    <property type="entry name" value="SIS"/>
    <property type="match status" value="1"/>
</dbReference>
<feature type="domain" description="SIS" evidence="1">
    <location>
        <begin position="11"/>
        <end position="141"/>
    </location>
</feature>
<dbReference type="GO" id="GO:0097367">
    <property type="term" value="F:carbohydrate derivative binding"/>
    <property type="evidence" value="ECO:0007669"/>
    <property type="project" value="InterPro"/>
</dbReference>
<name>A0A2U9IKR9_9CREN</name>
<dbReference type="AlphaFoldDB" id="A0A2U9IKR9"/>
<evidence type="ECO:0000313" key="2">
    <source>
        <dbReference type="EMBL" id="AWR96611.1"/>
    </source>
</evidence>
<proteinExistence type="predicted"/>
<dbReference type="GO" id="GO:1901135">
    <property type="term" value="P:carbohydrate derivative metabolic process"/>
    <property type="evidence" value="ECO:0007669"/>
    <property type="project" value="InterPro"/>
</dbReference>
<dbReference type="EMBL" id="CP029288">
    <property type="protein sequence ID" value="AWR96611.1"/>
    <property type="molecule type" value="Genomic_DNA"/>
</dbReference>
<protein>
    <submittedName>
        <fullName evidence="2">Sugar isomerase</fullName>
    </submittedName>
</protein>
<dbReference type="GO" id="GO:0016853">
    <property type="term" value="F:isomerase activity"/>
    <property type="evidence" value="ECO:0007669"/>
    <property type="project" value="UniProtKB-KW"/>
</dbReference>
<accession>A0A2U9IKR9</accession>
<dbReference type="InterPro" id="IPR046348">
    <property type="entry name" value="SIS_dom_sf"/>
</dbReference>
<dbReference type="KEGG" id="asul:DFR86_02955"/>
<dbReference type="PROSITE" id="PS51464">
    <property type="entry name" value="SIS"/>
    <property type="match status" value="1"/>
</dbReference>
<keyword evidence="3" id="KW-1185">Reference proteome</keyword>
<reference evidence="2 3" key="1">
    <citation type="submission" date="2018-05" db="EMBL/GenBank/DDBJ databases">
        <title>Complete Genome Sequences of Extremely Thermoacidophilic, Metal-Mobilizing Type-Strain Members of the Archaeal Family Sulfolobaceae: Acidianus brierleyi DSM-1651T, Acidianus sulfidivorans DSM-18786T, Metallosphaera hakonensis DSM-7519T, and Metallosphaera prunae DSM-10039T.</title>
        <authorList>
            <person name="Counts J.A."/>
            <person name="Kelly R.M."/>
        </authorList>
    </citation>
    <scope>NUCLEOTIDE SEQUENCE [LARGE SCALE GENOMIC DNA]</scope>
    <source>
        <strain evidence="2 3">JP7</strain>
    </source>
</reference>
<dbReference type="InterPro" id="IPR001347">
    <property type="entry name" value="SIS_dom"/>
</dbReference>
<gene>
    <name evidence="2" type="ORF">DFR86_02955</name>
</gene>
<dbReference type="Gene3D" id="3.40.50.10490">
    <property type="entry name" value="Glucose-6-phosphate isomerase like protein, domain 1"/>
    <property type="match status" value="2"/>
</dbReference>
<sequence length="273" mass="30928">MNVIEEIEKELSETYKISTDLNLDSAFVTGAGDSYAASLVIEGKTKGRFKAIDPYDALDYDNLNKPLIIVSVSGKPKSNILLAKKFKGKTKIIVITANKNSLLANLADVTVELPYKSNNPLPGTLSFLMSISALYSIANEEEDKGEDKEIFLQNPFFIGKAENYGVAYFSYLKIAEIFGFKSNYERLEQFCHSPIFSSRKSQIIILSSNDKREEQLKSLINYTDVFKTRCEGAFCNTRTILKSIIYTMRKINWDKIYFLEDKNILSISSEIIY</sequence>
<keyword evidence="2" id="KW-0413">Isomerase</keyword>
<evidence type="ECO:0000259" key="1">
    <source>
        <dbReference type="PROSITE" id="PS51464"/>
    </source>
</evidence>
<dbReference type="Proteomes" id="UP000248410">
    <property type="component" value="Chromosome"/>
</dbReference>
<evidence type="ECO:0000313" key="3">
    <source>
        <dbReference type="Proteomes" id="UP000248410"/>
    </source>
</evidence>
<organism evidence="2 3">
    <name type="scientific">Acidianus sulfidivorans JP7</name>
    <dbReference type="NCBI Taxonomy" id="619593"/>
    <lineage>
        <taxon>Archaea</taxon>
        <taxon>Thermoproteota</taxon>
        <taxon>Thermoprotei</taxon>
        <taxon>Sulfolobales</taxon>
        <taxon>Sulfolobaceae</taxon>
        <taxon>Acidianus</taxon>
    </lineage>
</organism>